<dbReference type="EMBL" id="CAKKNS010000001">
    <property type="protein sequence ID" value="CAH0415866.1"/>
    <property type="molecule type" value="Genomic_DNA"/>
</dbReference>
<dbReference type="InterPro" id="IPR028082">
    <property type="entry name" value="Peripla_BP_I"/>
</dbReference>
<feature type="domain" description="HTH lacI-type" evidence="4">
    <location>
        <begin position="2"/>
        <end position="58"/>
    </location>
</feature>
<dbReference type="InterPro" id="IPR010982">
    <property type="entry name" value="Lambda_DNA-bd_dom_sf"/>
</dbReference>
<reference evidence="5 6" key="1">
    <citation type="submission" date="2021-11" db="EMBL/GenBank/DDBJ databases">
        <authorList>
            <person name="Depoorter E."/>
        </authorList>
    </citation>
    <scope>NUCLEOTIDE SEQUENCE [LARGE SCALE GENOMIC DNA]</scope>
    <source>
        <strain evidence="5 6">LMG 24289</strain>
    </source>
</reference>
<dbReference type="RefSeq" id="WP_230095944.1">
    <property type="nucleotide sequence ID" value="NZ_CAKKNS010000001.1"/>
</dbReference>
<proteinExistence type="predicted"/>
<dbReference type="CDD" id="cd01392">
    <property type="entry name" value="HTH_LacI"/>
    <property type="match status" value="1"/>
</dbReference>
<dbReference type="SMART" id="SM00354">
    <property type="entry name" value="HTH_LACI"/>
    <property type="match status" value="1"/>
</dbReference>
<dbReference type="Pfam" id="PF13377">
    <property type="entry name" value="Peripla_BP_3"/>
    <property type="match status" value="1"/>
</dbReference>
<keyword evidence="6" id="KW-1185">Reference proteome</keyword>
<accession>A0ABM8Z530</accession>
<comment type="caution">
    <text evidence="5">The sequence shown here is derived from an EMBL/GenBank/DDBJ whole genome shotgun (WGS) entry which is preliminary data.</text>
</comment>
<keyword evidence="3" id="KW-0804">Transcription</keyword>
<dbReference type="Gene3D" id="3.40.50.2300">
    <property type="match status" value="2"/>
</dbReference>
<evidence type="ECO:0000313" key="6">
    <source>
        <dbReference type="Proteomes" id="UP000789707"/>
    </source>
</evidence>
<dbReference type="PANTHER" id="PTHR30146">
    <property type="entry name" value="LACI-RELATED TRANSCRIPTIONAL REPRESSOR"/>
    <property type="match status" value="1"/>
</dbReference>
<dbReference type="Proteomes" id="UP000789707">
    <property type="component" value="Unassembled WGS sequence"/>
</dbReference>
<protein>
    <submittedName>
        <fullName evidence="5">HTH-type transcriptional repressor MelR</fullName>
    </submittedName>
</protein>
<gene>
    <name evidence="5" type="primary">melR_1</name>
    <name evidence="5" type="ORF">WFA24289_00164</name>
</gene>
<evidence type="ECO:0000259" key="4">
    <source>
        <dbReference type="PROSITE" id="PS50932"/>
    </source>
</evidence>
<name>A0ABM8Z530_9LACO</name>
<sequence>MASMREVARQAGVSVGIVSRVFNQDPTLKITMATRQRVLGAAQSLGYRHRPRGQQKAASSGKAKPMYIAVITSYERRHEVSDPYFLALRNGLDEGAQALRIHLDYLFTLHSPNKQWDALVRYDAVILIGTFADKLLNTISTYNKHLVVIDDNRELPDYDVVCNDFAFQTRHLLDHLYQLGHRKIAFIGVQNPLYDANGAVSEWITDVRQQAYEDWMQQKGLHQPAYSEILATWEIQAVITGGQRLMTLPTPPTAIITSSDPIAIILYNMLHENGWQIPEQVSVVSFDDIEYSRFLIPSLTTIHPATTTMGKMALRLLLEQINDKRTPGITVEVTSQLIERQSVQKLN</sequence>
<keyword evidence="2" id="KW-0238">DNA-binding</keyword>
<evidence type="ECO:0000313" key="5">
    <source>
        <dbReference type="EMBL" id="CAH0415866.1"/>
    </source>
</evidence>
<evidence type="ECO:0000256" key="1">
    <source>
        <dbReference type="ARBA" id="ARBA00023015"/>
    </source>
</evidence>
<organism evidence="5 6">
    <name type="scientific">Periweissella fabaria</name>
    <dbReference type="NCBI Taxonomy" id="546157"/>
    <lineage>
        <taxon>Bacteria</taxon>
        <taxon>Bacillati</taxon>
        <taxon>Bacillota</taxon>
        <taxon>Bacilli</taxon>
        <taxon>Lactobacillales</taxon>
        <taxon>Lactobacillaceae</taxon>
        <taxon>Periweissella</taxon>
    </lineage>
</organism>
<keyword evidence="1" id="KW-0805">Transcription regulation</keyword>
<dbReference type="CDD" id="cd01544">
    <property type="entry name" value="PBP1_GalR"/>
    <property type="match status" value="1"/>
</dbReference>
<dbReference type="InterPro" id="IPR000843">
    <property type="entry name" value="HTH_LacI"/>
</dbReference>
<dbReference type="InterPro" id="IPR046335">
    <property type="entry name" value="LacI/GalR-like_sensor"/>
</dbReference>
<dbReference type="PANTHER" id="PTHR30146:SF149">
    <property type="entry name" value="HTH-TYPE TRANSCRIPTIONAL REGULATOR EBGR"/>
    <property type="match status" value="1"/>
</dbReference>
<dbReference type="Pfam" id="PF00356">
    <property type="entry name" value="LacI"/>
    <property type="match status" value="1"/>
</dbReference>
<dbReference type="PROSITE" id="PS50932">
    <property type="entry name" value="HTH_LACI_2"/>
    <property type="match status" value="1"/>
</dbReference>
<evidence type="ECO:0000256" key="2">
    <source>
        <dbReference type="ARBA" id="ARBA00023125"/>
    </source>
</evidence>
<evidence type="ECO:0000256" key="3">
    <source>
        <dbReference type="ARBA" id="ARBA00023163"/>
    </source>
</evidence>
<dbReference type="SUPFAM" id="SSF53822">
    <property type="entry name" value="Periplasmic binding protein-like I"/>
    <property type="match status" value="1"/>
</dbReference>
<dbReference type="Gene3D" id="1.10.260.40">
    <property type="entry name" value="lambda repressor-like DNA-binding domains"/>
    <property type="match status" value="1"/>
</dbReference>
<dbReference type="SUPFAM" id="SSF47413">
    <property type="entry name" value="lambda repressor-like DNA-binding domains"/>
    <property type="match status" value="1"/>
</dbReference>